<keyword evidence="2" id="KW-1185">Reference proteome</keyword>
<name>A0A9N9NZ30_9GLOM</name>
<gene>
    <name evidence="1" type="ORF">DERYTH_LOCUS18917</name>
</gene>
<proteinExistence type="predicted"/>
<reference evidence="1" key="1">
    <citation type="submission" date="2021-06" db="EMBL/GenBank/DDBJ databases">
        <authorList>
            <person name="Kallberg Y."/>
            <person name="Tangrot J."/>
            <person name="Rosling A."/>
        </authorList>
    </citation>
    <scope>NUCLEOTIDE SEQUENCE</scope>
    <source>
        <strain evidence="1">MA453B</strain>
    </source>
</reference>
<organism evidence="1 2">
    <name type="scientific">Dentiscutata erythropus</name>
    <dbReference type="NCBI Taxonomy" id="1348616"/>
    <lineage>
        <taxon>Eukaryota</taxon>
        <taxon>Fungi</taxon>
        <taxon>Fungi incertae sedis</taxon>
        <taxon>Mucoromycota</taxon>
        <taxon>Glomeromycotina</taxon>
        <taxon>Glomeromycetes</taxon>
        <taxon>Diversisporales</taxon>
        <taxon>Gigasporaceae</taxon>
        <taxon>Dentiscutata</taxon>
    </lineage>
</organism>
<accession>A0A9N9NZ30</accession>
<feature type="non-terminal residue" evidence="1">
    <location>
        <position position="1"/>
    </location>
</feature>
<comment type="caution">
    <text evidence="1">The sequence shown here is derived from an EMBL/GenBank/DDBJ whole genome shotgun (WGS) entry which is preliminary data.</text>
</comment>
<dbReference type="Proteomes" id="UP000789405">
    <property type="component" value="Unassembled WGS sequence"/>
</dbReference>
<evidence type="ECO:0000313" key="1">
    <source>
        <dbReference type="EMBL" id="CAG8773428.1"/>
    </source>
</evidence>
<dbReference type="AlphaFoldDB" id="A0A9N9NZ30"/>
<feature type="non-terminal residue" evidence="1">
    <location>
        <position position="289"/>
    </location>
</feature>
<dbReference type="OrthoDB" id="2442380at2759"/>
<dbReference type="EMBL" id="CAJVPY010019920">
    <property type="protein sequence ID" value="CAG8773428.1"/>
    <property type="molecule type" value="Genomic_DNA"/>
</dbReference>
<evidence type="ECO:0000313" key="2">
    <source>
        <dbReference type="Proteomes" id="UP000789405"/>
    </source>
</evidence>
<sequence>DRKSKKLKMKENIYKFIDSLSQQELIEVRNYIDSITPNRQSVTEKKLDKLIDKIKSLPDQQILRIEHLLRSFRMKIVRAEETKKKKTSKIQSITHKKITPSQFNVAAKKIIKQNKKEYSAKFVKLATDISNVGTVSLSAATECTNKMITFFTGETLDKKLSIGTLSRWNREISTISLEQNRPRASQLPSYSYGVMADESTRGDKKVFLVCFLHWSEQYNKPMATLAKMVDLNRCNGAIVAKTVKETLRLDREDLLAIRKEKRSNIVNKAEIELGETAAKVILDELLKKK</sequence>
<protein>
    <submittedName>
        <fullName evidence="1">18293_t:CDS:1</fullName>
    </submittedName>
</protein>